<sequence>MSITVNLRYTGKNGAAKKFAEEMTKSGTVQAIRDEPGNLRYEYYVSFDDPETVLLIDSWENQEAVDKHHATPMMQTIAALRDKYDLHMTVERYQDAETPEGDQQFIRK</sequence>
<keyword evidence="2" id="KW-0503">Monooxygenase</keyword>
<dbReference type="EMBL" id="VUMW01000001">
    <property type="protein sequence ID" value="MST78910.1"/>
    <property type="molecule type" value="Genomic_DNA"/>
</dbReference>
<feature type="domain" description="ABM" evidence="1">
    <location>
        <begin position="3"/>
        <end position="94"/>
    </location>
</feature>
<evidence type="ECO:0000313" key="2">
    <source>
        <dbReference type="EMBL" id="MST78910.1"/>
    </source>
</evidence>
<evidence type="ECO:0000313" key="3">
    <source>
        <dbReference type="Proteomes" id="UP000452141"/>
    </source>
</evidence>
<dbReference type="Proteomes" id="UP000452141">
    <property type="component" value="Unassembled WGS sequence"/>
</dbReference>
<dbReference type="GO" id="GO:0004497">
    <property type="term" value="F:monooxygenase activity"/>
    <property type="evidence" value="ECO:0007669"/>
    <property type="project" value="UniProtKB-KW"/>
</dbReference>
<name>A0A844FK28_9LACO</name>
<evidence type="ECO:0000259" key="1">
    <source>
        <dbReference type="PROSITE" id="PS51725"/>
    </source>
</evidence>
<accession>A0A844FK28</accession>
<dbReference type="AlphaFoldDB" id="A0A844FK28"/>
<dbReference type="InterPro" id="IPR007138">
    <property type="entry name" value="ABM_dom"/>
</dbReference>
<dbReference type="Gene3D" id="3.30.70.100">
    <property type="match status" value="1"/>
</dbReference>
<comment type="caution">
    <text evidence="2">The sequence shown here is derived from an EMBL/GenBank/DDBJ whole genome shotgun (WGS) entry which is preliminary data.</text>
</comment>
<protein>
    <submittedName>
        <fullName evidence="2">Antibiotic biosynthesis monooxygenase</fullName>
    </submittedName>
</protein>
<keyword evidence="2" id="KW-0560">Oxidoreductase</keyword>
<organism evidence="2 3">
    <name type="scientific">Lactobacillus equicursoris</name>
    <dbReference type="NCBI Taxonomy" id="420645"/>
    <lineage>
        <taxon>Bacteria</taxon>
        <taxon>Bacillati</taxon>
        <taxon>Bacillota</taxon>
        <taxon>Bacilli</taxon>
        <taxon>Lactobacillales</taxon>
        <taxon>Lactobacillaceae</taxon>
        <taxon>Lactobacillus</taxon>
    </lineage>
</organism>
<reference evidence="2 3" key="1">
    <citation type="submission" date="2019-08" db="EMBL/GenBank/DDBJ databases">
        <title>In-depth cultivation of the pig gut microbiome towards novel bacterial diversity and tailored functional studies.</title>
        <authorList>
            <person name="Wylensek D."/>
            <person name="Hitch T.C.A."/>
            <person name="Clavel T."/>
        </authorList>
    </citation>
    <scope>NUCLEOTIDE SEQUENCE [LARGE SCALE GENOMIC DNA]</scope>
    <source>
        <strain evidence="2 3">WCA-470BD-2E</strain>
    </source>
</reference>
<dbReference type="InterPro" id="IPR011008">
    <property type="entry name" value="Dimeric_a/b-barrel"/>
</dbReference>
<dbReference type="PROSITE" id="PS51725">
    <property type="entry name" value="ABM"/>
    <property type="match status" value="1"/>
</dbReference>
<proteinExistence type="predicted"/>
<dbReference type="SUPFAM" id="SSF54909">
    <property type="entry name" value="Dimeric alpha+beta barrel"/>
    <property type="match status" value="1"/>
</dbReference>
<dbReference type="RefSeq" id="WP_154486138.1">
    <property type="nucleotide sequence ID" value="NZ_JAQYBB010000084.1"/>
</dbReference>
<dbReference type="Pfam" id="PF03992">
    <property type="entry name" value="ABM"/>
    <property type="match status" value="1"/>
</dbReference>
<gene>
    <name evidence="2" type="ORF">FYJ61_00090</name>
</gene>